<organism evidence="1 2">
    <name type="scientific">Clostridium mobile</name>
    <dbReference type="NCBI Taxonomy" id="2841512"/>
    <lineage>
        <taxon>Bacteria</taxon>
        <taxon>Bacillati</taxon>
        <taxon>Bacillota</taxon>
        <taxon>Clostridia</taxon>
        <taxon>Eubacteriales</taxon>
        <taxon>Clostridiaceae</taxon>
        <taxon>Clostridium</taxon>
    </lineage>
</organism>
<dbReference type="Proteomes" id="UP000726170">
    <property type="component" value="Unassembled WGS sequence"/>
</dbReference>
<accession>A0ABS6EKQ5</accession>
<dbReference type="EMBL" id="JAHLQF010000002">
    <property type="protein sequence ID" value="MBU5484989.1"/>
    <property type="molecule type" value="Genomic_DNA"/>
</dbReference>
<keyword evidence="2" id="KW-1185">Reference proteome</keyword>
<sequence>MFKLDHFVINIDVAYQSNSKIIEQIINSGFPYEPKWGKGTKGFKASNLWIGNEYFEMINILKPDGGGWKEDWVKLYNQGHREMICLMLDTDNINRVYDLLKKRNIEITTPEFLKFKWFFNIFTRTMPWENSYINFFQGIPLQIGIQQMKDQKSREFMNQYMVPNSRDNKIVGISKVVVKGPFTIEDIKLINDIFYESIIDKNPITIKLDKGQTLMFEENDKYHVDVFTQCNNETFYSKNITIENVTLYNGIL</sequence>
<evidence type="ECO:0008006" key="3">
    <source>
        <dbReference type="Google" id="ProtNLM"/>
    </source>
</evidence>
<evidence type="ECO:0000313" key="1">
    <source>
        <dbReference type="EMBL" id="MBU5484989.1"/>
    </source>
</evidence>
<gene>
    <name evidence="1" type="ORF">KQI86_11645</name>
</gene>
<name>A0ABS6EKQ5_9CLOT</name>
<protein>
    <recommendedName>
        <fullName evidence="3">Glyoxalase-like domain-containing protein</fullName>
    </recommendedName>
</protein>
<dbReference type="RefSeq" id="WP_216439504.1">
    <property type="nucleotide sequence ID" value="NZ_JAHLQF010000002.1"/>
</dbReference>
<evidence type="ECO:0000313" key="2">
    <source>
        <dbReference type="Proteomes" id="UP000726170"/>
    </source>
</evidence>
<reference evidence="1 2" key="1">
    <citation type="submission" date="2021-06" db="EMBL/GenBank/DDBJ databases">
        <authorList>
            <person name="Sun Q."/>
            <person name="Li D."/>
        </authorList>
    </citation>
    <scope>NUCLEOTIDE SEQUENCE [LARGE SCALE GENOMIC DNA]</scope>
    <source>
        <strain evidence="1 2">MSJ-11</strain>
    </source>
</reference>
<proteinExistence type="predicted"/>
<comment type="caution">
    <text evidence="1">The sequence shown here is derived from an EMBL/GenBank/DDBJ whole genome shotgun (WGS) entry which is preliminary data.</text>
</comment>